<dbReference type="Proteomes" id="UP000887579">
    <property type="component" value="Unplaced"/>
</dbReference>
<sequence length="194" mass="21457">MFKLYFVAAVLALTVGSGFAVPVKHDEATCSYPNGTETKIHTYNCDGSWPLMVKDSQVYDSAGNVMYPIDPRKAMILDLISVNNGVVYTDNKVNVKIFSYGTNWLTGKCEWSKLETFSLLDNIDGCDFAHNCPLQTGDLDLKLPLDLSAFSAIVNTLASNKPYQLEVRMYDYNQGSGHEEIACVVAQIRFSESG</sequence>
<evidence type="ECO:0000313" key="1">
    <source>
        <dbReference type="Proteomes" id="UP000887579"/>
    </source>
</evidence>
<dbReference type="WBParaSite" id="ES5_v2.g19459.t1">
    <property type="protein sequence ID" value="ES5_v2.g19459.t1"/>
    <property type="gene ID" value="ES5_v2.g19459"/>
</dbReference>
<protein>
    <submittedName>
        <fullName evidence="2">MD-2-related lipid-recognition domain-containing protein</fullName>
    </submittedName>
</protein>
<proteinExistence type="predicted"/>
<accession>A0AC34FQA3</accession>
<organism evidence="1 2">
    <name type="scientific">Panagrolaimus sp. ES5</name>
    <dbReference type="NCBI Taxonomy" id="591445"/>
    <lineage>
        <taxon>Eukaryota</taxon>
        <taxon>Metazoa</taxon>
        <taxon>Ecdysozoa</taxon>
        <taxon>Nematoda</taxon>
        <taxon>Chromadorea</taxon>
        <taxon>Rhabditida</taxon>
        <taxon>Tylenchina</taxon>
        <taxon>Panagrolaimomorpha</taxon>
        <taxon>Panagrolaimoidea</taxon>
        <taxon>Panagrolaimidae</taxon>
        <taxon>Panagrolaimus</taxon>
    </lineage>
</organism>
<evidence type="ECO:0000313" key="2">
    <source>
        <dbReference type="WBParaSite" id="ES5_v2.g19459.t1"/>
    </source>
</evidence>
<reference evidence="2" key="1">
    <citation type="submission" date="2022-11" db="UniProtKB">
        <authorList>
            <consortium name="WormBaseParasite"/>
        </authorList>
    </citation>
    <scope>IDENTIFICATION</scope>
</reference>
<name>A0AC34FQA3_9BILA</name>